<sequence length="554" mass="62914">MRLDLDTLGIVCTFVDDLSTLLSCSLTCHAFREISTKRLLTARAVDLRDERSIRAFHTFLFAATAARAPYVRIINLLIEDVDYWSREAVSQLVVDILKHAPYLERLWIPFGEQTFTCLQNPDIRTAIGKLTRLQDLSIPLWSGYTEQILLTIRSPLKILRISLEAIWTSDRTNWITPARLYEVIGAFSQTLESISITQRTIELDPDSKGPRYPAVQSAEFFGTKGPPWMDVLVHMFPKLRLMLDLGEGDHLLVDDEAEQQRVCLANKEHQAHGARWESLGTVIGDTLTLYMLGLTCPIGTIMVNSSCAHLKDRLVAVLRDSPPTHLKLTIMLSHGVGAFEDTFPVEVAPRLTHLVLFVMYDNLDEDDRTDRFTLSAIQWAAFLDLVIGAIRHLRLTHLRLVIYYNIDLVDEYAPGYSKGFVRSLREHNPSAVAAALMEAVPTLRYVFLTFGGQYEVSVSQHDFIIDEERTVIGLRGHWMSSSGWASVEGEGAELGTRARARSRPFKKLGDEVAEKMIEDEGLLVSREDEWMMEMHHEWSIEETADWEPSAWDLE</sequence>
<evidence type="ECO:0008006" key="3">
    <source>
        <dbReference type="Google" id="ProtNLM"/>
    </source>
</evidence>
<keyword evidence="2" id="KW-1185">Reference proteome</keyword>
<protein>
    <recommendedName>
        <fullName evidence="3">F-box domain-containing protein</fullName>
    </recommendedName>
</protein>
<dbReference type="OrthoDB" id="2748713at2759"/>
<dbReference type="AlphaFoldDB" id="A0A1M2W2K0"/>
<dbReference type="EMBL" id="MNAD01000338">
    <property type="protein sequence ID" value="OJT14023.1"/>
    <property type="molecule type" value="Genomic_DNA"/>
</dbReference>
<organism evidence="1 2">
    <name type="scientific">Trametes pubescens</name>
    <name type="common">White-rot fungus</name>
    <dbReference type="NCBI Taxonomy" id="154538"/>
    <lineage>
        <taxon>Eukaryota</taxon>
        <taxon>Fungi</taxon>
        <taxon>Dikarya</taxon>
        <taxon>Basidiomycota</taxon>
        <taxon>Agaricomycotina</taxon>
        <taxon>Agaricomycetes</taxon>
        <taxon>Polyporales</taxon>
        <taxon>Polyporaceae</taxon>
        <taxon>Trametes</taxon>
    </lineage>
</organism>
<evidence type="ECO:0000313" key="1">
    <source>
        <dbReference type="EMBL" id="OJT14023.1"/>
    </source>
</evidence>
<name>A0A1M2W2K0_TRAPU</name>
<gene>
    <name evidence="1" type="ORF">TRAPUB_9413</name>
</gene>
<accession>A0A1M2W2K0</accession>
<proteinExistence type="predicted"/>
<dbReference type="OMA" id="HEWSIEE"/>
<reference evidence="1 2" key="1">
    <citation type="submission" date="2016-10" db="EMBL/GenBank/DDBJ databases">
        <title>Genome sequence of the basidiomycete white-rot fungus Trametes pubescens.</title>
        <authorList>
            <person name="Makela M.R."/>
            <person name="Granchi Z."/>
            <person name="Peng M."/>
            <person name="De Vries R.P."/>
            <person name="Grigoriev I."/>
            <person name="Riley R."/>
            <person name="Hilden K."/>
        </authorList>
    </citation>
    <scope>NUCLEOTIDE SEQUENCE [LARGE SCALE GENOMIC DNA]</scope>
    <source>
        <strain evidence="1 2">FBCC735</strain>
    </source>
</reference>
<evidence type="ECO:0000313" key="2">
    <source>
        <dbReference type="Proteomes" id="UP000184267"/>
    </source>
</evidence>
<dbReference type="Proteomes" id="UP000184267">
    <property type="component" value="Unassembled WGS sequence"/>
</dbReference>
<comment type="caution">
    <text evidence="1">The sequence shown here is derived from an EMBL/GenBank/DDBJ whole genome shotgun (WGS) entry which is preliminary data.</text>
</comment>